<sequence length="63" mass="6608">MGPSGARHDCPTAIVNHVSNTVSAIKPAYPVAPPPSAEQENDQFLGGDSSAEGFGRLFRPDSR</sequence>
<gene>
    <name evidence="2" type="ORF">P167DRAFT_245518</name>
</gene>
<organism evidence="2 3">
    <name type="scientific">Morchella conica CCBAS932</name>
    <dbReference type="NCBI Taxonomy" id="1392247"/>
    <lineage>
        <taxon>Eukaryota</taxon>
        <taxon>Fungi</taxon>
        <taxon>Dikarya</taxon>
        <taxon>Ascomycota</taxon>
        <taxon>Pezizomycotina</taxon>
        <taxon>Pezizomycetes</taxon>
        <taxon>Pezizales</taxon>
        <taxon>Morchellaceae</taxon>
        <taxon>Morchella</taxon>
    </lineage>
</organism>
<dbReference type="EMBL" id="ML119141">
    <property type="protein sequence ID" value="RPB10700.1"/>
    <property type="molecule type" value="Genomic_DNA"/>
</dbReference>
<name>A0A3N4KJK5_9PEZI</name>
<dbReference type="Proteomes" id="UP000277580">
    <property type="component" value="Unassembled WGS sequence"/>
</dbReference>
<evidence type="ECO:0000313" key="3">
    <source>
        <dbReference type="Proteomes" id="UP000277580"/>
    </source>
</evidence>
<accession>A0A3N4KJK5</accession>
<evidence type="ECO:0000256" key="1">
    <source>
        <dbReference type="SAM" id="MobiDB-lite"/>
    </source>
</evidence>
<dbReference type="AlphaFoldDB" id="A0A3N4KJK5"/>
<evidence type="ECO:0000313" key="2">
    <source>
        <dbReference type="EMBL" id="RPB10700.1"/>
    </source>
</evidence>
<dbReference type="OrthoDB" id="10400883at2759"/>
<protein>
    <submittedName>
        <fullName evidence="2">Uncharacterized protein</fullName>
    </submittedName>
</protein>
<dbReference type="InParanoid" id="A0A3N4KJK5"/>
<keyword evidence="3" id="KW-1185">Reference proteome</keyword>
<feature type="region of interest" description="Disordered" evidence="1">
    <location>
        <begin position="29"/>
        <end position="63"/>
    </location>
</feature>
<reference evidence="2 3" key="1">
    <citation type="journal article" date="2018" name="Nat. Ecol. Evol.">
        <title>Pezizomycetes genomes reveal the molecular basis of ectomycorrhizal truffle lifestyle.</title>
        <authorList>
            <person name="Murat C."/>
            <person name="Payen T."/>
            <person name="Noel B."/>
            <person name="Kuo A."/>
            <person name="Morin E."/>
            <person name="Chen J."/>
            <person name="Kohler A."/>
            <person name="Krizsan K."/>
            <person name="Balestrini R."/>
            <person name="Da Silva C."/>
            <person name="Montanini B."/>
            <person name="Hainaut M."/>
            <person name="Levati E."/>
            <person name="Barry K.W."/>
            <person name="Belfiori B."/>
            <person name="Cichocki N."/>
            <person name="Clum A."/>
            <person name="Dockter R.B."/>
            <person name="Fauchery L."/>
            <person name="Guy J."/>
            <person name="Iotti M."/>
            <person name="Le Tacon F."/>
            <person name="Lindquist E.A."/>
            <person name="Lipzen A."/>
            <person name="Malagnac F."/>
            <person name="Mello A."/>
            <person name="Molinier V."/>
            <person name="Miyauchi S."/>
            <person name="Poulain J."/>
            <person name="Riccioni C."/>
            <person name="Rubini A."/>
            <person name="Sitrit Y."/>
            <person name="Splivallo R."/>
            <person name="Traeger S."/>
            <person name="Wang M."/>
            <person name="Zifcakova L."/>
            <person name="Wipf D."/>
            <person name="Zambonelli A."/>
            <person name="Paolocci F."/>
            <person name="Nowrousian M."/>
            <person name="Ottonello S."/>
            <person name="Baldrian P."/>
            <person name="Spatafora J.W."/>
            <person name="Henrissat B."/>
            <person name="Nagy L.G."/>
            <person name="Aury J.M."/>
            <person name="Wincker P."/>
            <person name="Grigoriev I.V."/>
            <person name="Bonfante P."/>
            <person name="Martin F.M."/>
        </authorList>
    </citation>
    <scope>NUCLEOTIDE SEQUENCE [LARGE SCALE GENOMIC DNA]</scope>
    <source>
        <strain evidence="2 3">CCBAS932</strain>
    </source>
</reference>
<proteinExistence type="predicted"/>